<dbReference type="AlphaFoldDB" id="A0A511MR28"/>
<comment type="caution">
    <text evidence="1">The sequence shown here is derived from an EMBL/GenBank/DDBJ whole genome shotgun (WGS) entry which is preliminary data.</text>
</comment>
<evidence type="ECO:0000313" key="2">
    <source>
        <dbReference type="Proteomes" id="UP000321424"/>
    </source>
</evidence>
<name>A0A511MR28_9NOCA</name>
<dbReference type="EMBL" id="BJXA01000084">
    <property type="protein sequence ID" value="GEM43042.1"/>
    <property type="molecule type" value="Genomic_DNA"/>
</dbReference>
<evidence type="ECO:0008006" key="3">
    <source>
        <dbReference type="Google" id="ProtNLM"/>
    </source>
</evidence>
<protein>
    <recommendedName>
        <fullName evidence="3">DUF3291 domain-containing protein</fullName>
    </recommendedName>
</protein>
<proteinExistence type="predicted"/>
<sequence length="139" mass="15467">MPTLPWMTVGVPNTSEVQCMASRLEVTSLLSAPGFLIASLALWWQARRSPGVLGVALKAEMLKGTFWTYSAWDDKAAIYAYAGSEPHKSTVGRKRKVMRDATFVFFTAPVDELPLPWSAIRLRIAEQRDSTQSDHKPAQ</sequence>
<organism evidence="1 2">
    <name type="scientific">Nocardia ninae NBRC 108245</name>
    <dbReference type="NCBI Taxonomy" id="1210091"/>
    <lineage>
        <taxon>Bacteria</taxon>
        <taxon>Bacillati</taxon>
        <taxon>Actinomycetota</taxon>
        <taxon>Actinomycetes</taxon>
        <taxon>Mycobacteriales</taxon>
        <taxon>Nocardiaceae</taxon>
        <taxon>Nocardia</taxon>
    </lineage>
</organism>
<dbReference type="Proteomes" id="UP000321424">
    <property type="component" value="Unassembled WGS sequence"/>
</dbReference>
<dbReference type="InterPro" id="IPR011008">
    <property type="entry name" value="Dimeric_a/b-barrel"/>
</dbReference>
<reference evidence="1 2" key="1">
    <citation type="submission" date="2019-07" db="EMBL/GenBank/DDBJ databases">
        <title>Whole genome shotgun sequence of Nocardia ninae NBRC 108245.</title>
        <authorList>
            <person name="Hosoyama A."/>
            <person name="Uohara A."/>
            <person name="Ohji S."/>
            <person name="Ichikawa N."/>
        </authorList>
    </citation>
    <scope>NUCLEOTIDE SEQUENCE [LARGE SCALE GENOMIC DNA]</scope>
    <source>
        <strain evidence="1 2">NBRC 108245</strain>
    </source>
</reference>
<accession>A0A511MR28</accession>
<gene>
    <name evidence="1" type="ORF">NN4_75610</name>
</gene>
<evidence type="ECO:0000313" key="1">
    <source>
        <dbReference type="EMBL" id="GEM43042.1"/>
    </source>
</evidence>
<keyword evidence="2" id="KW-1185">Reference proteome</keyword>
<dbReference type="SUPFAM" id="SSF54909">
    <property type="entry name" value="Dimeric alpha+beta barrel"/>
    <property type="match status" value="1"/>
</dbReference>